<feature type="transmembrane region" description="Helical" evidence="6">
    <location>
        <begin position="43"/>
        <end position="61"/>
    </location>
</feature>
<comment type="caution">
    <text evidence="8">The sequence shown here is derived from an EMBL/GenBank/DDBJ whole genome shotgun (WGS) entry which is preliminary data.</text>
</comment>
<reference evidence="8" key="2">
    <citation type="submission" date="2021-09" db="EMBL/GenBank/DDBJ databases">
        <authorList>
            <person name="Gilroy R."/>
        </authorList>
    </citation>
    <scope>NUCLEOTIDE SEQUENCE</scope>
    <source>
        <strain evidence="8">1647</strain>
    </source>
</reference>
<protein>
    <recommendedName>
        <fullName evidence="6">Probable membrane transporter protein</fullName>
    </recommendedName>
</protein>
<feature type="transmembrane region" description="Helical" evidence="6">
    <location>
        <begin position="12"/>
        <end position="37"/>
    </location>
</feature>
<dbReference type="InterPro" id="IPR002781">
    <property type="entry name" value="TM_pro_TauE-like"/>
</dbReference>
<accession>A0A921GQ82</accession>
<gene>
    <name evidence="8" type="ORF">K8W24_08885</name>
</gene>
<sequence>MELVLLAIGVGLGVGIVVGALGAGGGILAVPVLVFLLGMPPHAATASSLVIVLITALASLPHHARQQNVEWRAGLVFAGVSVVGAVLGSRLSALVPPDVLLTLFGVMLAVVAAAMLRRGRRTRRTEDAEAAALGTAPLADGDAPIASHDDPVLDQPGPDTVETADGLHHHHGEPDLPFAPAASPSPRLRYVIAAASLTGFLTGFFGVGGGFIVVPMLVIALGLAMRRASGTSLLVMIIATATSLLARLGTDVQVDWATTLVFAAGSAVGGVLGGPLSAKARPSTLTLLFAALLAGVAAVTLVETLLL</sequence>
<feature type="transmembrane region" description="Helical" evidence="6">
    <location>
        <begin position="229"/>
        <end position="248"/>
    </location>
</feature>
<feature type="transmembrane region" description="Helical" evidence="6">
    <location>
        <begin position="284"/>
        <end position="306"/>
    </location>
</feature>
<feature type="transmembrane region" description="Helical" evidence="6">
    <location>
        <begin position="260"/>
        <end position="278"/>
    </location>
</feature>
<feature type="transmembrane region" description="Helical" evidence="6">
    <location>
        <begin position="99"/>
        <end position="116"/>
    </location>
</feature>
<feature type="region of interest" description="Disordered" evidence="7">
    <location>
        <begin position="138"/>
        <end position="179"/>
    </location>
</feature>
<dbReference type="PANTHER" id="PTHR43701">
    <property type="entry name" value="MEMBRANE TRANSPORTER PROTEIN MJ0441-RELATED"/>
    <property type="match status" value="1"/>
</dbReference>
<dbReference type="Proteomes" id="UP000775129">
    <property type="component" value="Unassembled WGS sequence"/>
</dbReference>
<dbReference type="Pfam" id="PF01925">
    <property type="entry name" value="TauE"/>
    <property type="match status" value="1"/>
</dbReference>
<keyword evidence="5 6" id="KW-0472">Membrane</keyword>
<keyword evidence="4 6" id="KW-1133">Transmembrane helix</keyword>
<evidence type="ECO:0000256" key="6">
    <source>
        <dbReference type="RuleBase" id="RU363041"/>
    </source>
</evidence>
<evidence type="ECO:0000256" key="7">
    <source>
        <dbReference type="SAM" id="MobiDB-lite"/>
    </source>
</evidence>
<dbReference type="EMBL" id="DYWO01000259">
    <property type="protein sequence ID" value="HJF49895.1"/>
    <property type="molecule type" value="Genomic_DNA"/>
</dbReference>
<comment type="subcellular location">
    <subcellularLocation>
        <location evidence="6">Cell membrane</location>
        <topology evidence="6">Multi-pass membrane protein</topology>
    </subcellularLocation>
    <subcellularLocation>
        <location evidence="1">Membrane</location>
        <topology evidence="1">Multi-pass membrane protein</topology>
    </subcellularLocation>
</comment>
<evidence type="ECO:0000313" key="9">
    <source>
        <dbReference type="Proteomes" id="UP000775129"/>
    </source>
</evidence>
<dbReference type="AlphaFoldDB" id="A0A921GQ82"/>
<comment type="similarity">
    <text evidence="2 6">Belongs to the 4-toluene sulfonate uptake permease (TSUP) (TC 2.A.102) family.</text>
</comment>
<dbReference type="InterPro" id="IPR051598">
    <property type="entry name" value="TSUP/Inactive_protease-like"/>
</dbReference>
<name>A0A921GQ82_9MICO</name>
<feature type="transmembrane region" description="Helical" evidence="6">
    <location>
        <begin position="190"/>
        <end position="223"/>
    </location>
</feature>
<proteinExistence type="inferred from homology"/>
<evidence type="ECO:0000313" key="8">
    <source>
        <dbReference type="EMBL" id="HJF49895.1"/>
    </source>
</evidence>
<feature type="transmembrane region" description="Helical" evidence="6">
    <location>
        <begin position="73"/>
        <end position="93"/>
    </location>
</feature>
<dbReference type="PANTHER" id="PTHR43701:SF2">
    <property type="entry name" value="MEMBRANE TRANSPORTER PROTEIN YJNA-RELATED"/>
    <property type="match status" value="1"/>
</dbReference>
<keyword evidence="3 6" id="KW-0812">Transmembrane</keyword>
<evidence type="ECO:0000256" key="5">
    <source>
        <dbReference type="ARBA" id="ARBA00023136"/>
    </source>
</evidence>
<dbReference type="GO" id="GO:0005886">
    <property type="term" value="C:plasma membrane"/>
    <property type="evidence" value="ECO:0007669"/>
    <property type="project" value="UniProtKB-SubCell"/>
</dbReference>
<evidence type="ECO:0000256" key="3">
    <source>
        <dbReference type="ARBA" id="ARBA00022692"/>
    </source>
</evidence>
<evidence type="ECO:0000256" key="1">
    <source>
        <dbReference type="ARBA" id="ARBA00004141"/>
    </source>
</evidence>
<evidence type="ECO:0000256" key="2">
    <source>
        <dbReference type="ARBA" id="ARBA00009142"/>
    </source>
</evidence>
<reference evidence="8" key="1">
    <citation type="journal article" date="2021" name="PeerJ">
        <title>Extensive microbial diversity within the chicken gut microbiome revealed by metagenomics and culture.</title>
        <authorList>
            <person name="Gilroy R."/>
            <person name="Ravi A."/>
            <person name="Getino M."/>
            <person name="Pursley I."/>
            <person name="Horton D.L."/>
            <person name="Alikhan N.F."/>
            <person name="Baker D."/>
            <person name="Gharbi K."/>
            <person name="Hall N."/>
            <person name="Watson M."/>
            <person name="Adriaenssens E.M."/>
            <person name="Foster-Nyarko E."/>
            <person name="Jarju S."/>
            <person name="Secka A."/>
            <person name="Antonio M."/>
            <person name="Oren A."/>
            <person name="Chaudhuri R.R."/>
            <person name="La Ragione R."/>
            <person name="Hildebrand F."/>
            <person name="Pallen M.J."/>
        </authorList>
    </citation>
    <scope>NUCLEOTIDE SEQUENCE</scope>
    <source>
        <strain evidence="8">1647</strain>
    </source>
</reference>
<organism evidence="8 9">
    <name type="scientific">Brachybacterium paraconglomeratum</name>
    <dbReference type="NCBI Taxonomy" id="173362"/>
    <lineage>
        <taxon>Bacteria</taxon>
        <taxon>Bacillati</taxon>
        <taxon>Actinomycetota</taxon>
        <taxon>Actinomycetes</taxon>
        <taxon>Micrococcales</taxon>
        <taxon>Dermabacteraceae</taxon>
        <taxon>Brachybacterium</taxon>
    </lineage>
</organism>
<evidence type="ECO:0000256" key="4">
    <source>
        <dbReference type="ARBA" id="ARBA00022989"/>
    </source>
</evidence>
<keyword evidence="6" id="KW-1003">Cell membrane</keyword>